<organism evidence="10">
    <name type="scientific">Moorena producens (strain JHB)</name>
    <dbReference type="NCBI Taxonomy" id="1454205"/>
    <lineage>
        <taxon>Bacteria</taxon>
        <taxon>Bacillati</taxon>
        <taxon>Cyanobacteriota</taxon>
        <taxon>Cyanophyceae</taxon>
        <taxon>Coleofasciculales</taxon>
        <taxon>Coleofasciculaceae</taxon>
        <taxon>Moorena</taxon>
    </lineage>
</organism>
<dbReference type="InterPro" id="IPR001107">
    <property type="entry name" value="Band_7"/>
</dbReference>
<evidence type="ECO:0000256" key="6">
    <source>
        <dbReference type="SAM" id="MobiDB-lite"/>
    </source>
</evidence>
<evidence type="ECO:0000259" key="9">
    <source>
        <dbReference type="Pfam" id="PF15975"/>
    </source>
</evidence>
<proteinExistence type="inferred from homology"/>
<feature type="domain" description="Flotillin C-terminal" evidence="9">
    <location>
        <begin position="518"/>
        <end position="633"/>
    </location>
</feature>
<keyword evidence="7" id="KW-0812">Transmembrane</keyword>
<evidence type="ECO:0000259" key="8">
    <source>
        <dbReference type="Pfam" id="PF01145"/>
    </source>
</evidence>
<comment type="subcellular location">
    <subcellularLocation>
        <location evidence="1">Cell membrane</location>
    </subcellularLocation>
</comment>
<comment type="similarity">
    <text evidence="2">Belongs to the band 7/mec-2 family. Flotillin subfamily.</text>
</comment>
<evidence type="ECO:0000256" key="4">
    <source>
        <dbReference type="ARBA" id="ARBA00023136"/>
    </source>
</evidence>
<sequence length="701" mass="77673">MSNSSMNTTTVQTVPVQSSIAQLPPGILFFPGVIGGLIVLLLLSIWAYTRVYVITPNNEAFLRTGGVFIKKKTVILSGGCVVLPGFHELTRVPLREISIDVERTGNLAVRTQDYLRANMRVTFYVCINANEDDVITAAQRLSREGKISPEDIKEAIEKRADDAIRAAAKKKNLAEIDSDKLGFADEVLNLIQQDLRKVGLTLNNIAISEIEESDTYDTNNFFDAQGVRLRTETIQKSIQQKTEVELNTKVAIEEKELNAQKQSLRIAQEQEEAKLGQKLEVEALKAQREREIEEAKATEAATIQRTKILQNKSVEEEEIRKLLALQQSQIEADITLEERNKALKVAQTLQKQEAELAEINRQKTLEEEKIQQQLAVQAKKIQADIELEERNKTLKVAQILQKQEAEVAEVTRQKTVDAALLNSQVELAEAERESKIAQQDAAIAISEKERDRFNSEAERAQAEAAVATAKEVEEAERQQRLSMIAAEQEAEQRRIGEQNVIEIDVFRRSRQAEAARQAAELEAESIRTLAEANRDKALAEAEGKRSLIEAENSISDAQLTAKIITTIWPELANQLPEIAKALAPQPGILGDTRIYSFPGVNGNNGNGVSSVGDINKLLLSTSGLSMINGLLEEGKLGELISQIRQMMTHNSSTITSNTITPKEKKTPSTDIIPSRPPATSNLTEKNHLTHPSIKKPKSGKG</sequence>
<dbReference type="Proteomes" id="UP000176944">
    <property type="component" value="Chromosome"/>
</dbReference>
<evidence type="ECO:0000256" key="2">
    <source>
        <dbReference type="ARBA" id="ARBA00007161"/>
    </source>
</evidence>
<feature type="coiled-coil region" evidence="5">
    <location>
        <begin position="420"/>
        <end position="470"/>
    </location>
</feature>
<dbReference type="EMBL" id="CP017708">
    <property type="protein sequence ID" value="AOY78965.2"/>
    <property type="molecule type" value="Genomic_DNA"/>
</dbReference>
<dbReference type="Pfam" id="PF15975">
    <property type="entry name" value="Flot"/>
    <property type="match status" value="1"/>
</dbReference>
<feature type="compositionally biased region" description="Basic residues" evidence="6">
    <location>
        <begin position="692"/>
        <end position="701"/>
    </location>
</feature>
<feature type="coiled-coil region" evidence="5">
    <location>
        <begin position="342"/>
        <end position="391"/>
    </location>
</feature>
<dbReference type="Pfam" id="PF01145">
    <property type="entry name" value="Band_7"/>
    <property type="match status" value="1"/>
</dbReference>
<keyword evidence="3" id="KW-1003">Cell membrane</keyword>
<keyword evidence="5" id="KW-0175">Coiled coil</keyword>
<dbReference type="CDD" id="cd03399">
    <property type="entry name" value="SPFH_flotillin"/>
    <property type="match status" value="1"/>
</dbReference>
<feature type="region of interest" description="Disordered" evidence="6">
    <location>
        <begin position="651"/>
        <end position="701"/>
    </location>
</feature>
<dbReference type="PANTHER" id="PTHR13806">
    <property type="entry name" value="FLOTILLIN-RELATED"/>
    <property type="match status" value="1"/>
</dbReference>
<dbReference type="GO" id="GO:0005886">
    <property type="term" value="C:plasma membrane"/>
    <property type="evidence" value="ECO:0007669"/>
    <property type="project" value="UniProtKB-SubCell"/>
</dbReference>
<accession>A0A1D9FUG7</accession>
<dbReference type="Gene3D" id="3.30.479.30">
    <property type="entry name" value="Band 7 domain"/>
    <property type="match status" value="1"/>
</dbReference>
<feature type="domain" description="Band 7" evidence="8">
    <location>
        <begin position="54"/>
        <end position="233"/>
    </location>
</feature>
<dbReference type="PANTHER" id="PTHR13806:SF31">
    <property type="entry name" value="FLOTILLIN-LIKE PROTEIN 1-RELATED"/>
    <property type="match status" value="1"/>
</dbReference>
<protein>
    <submittedName>
        <fullName evidence="10">SPFH domain-containing protein</fullName>
    </submittedName>
</protein>
<feature type="coiled-coil region" evidence="5">
    <location>
        <begin position="250"/>
        <end position="301"/>
    </location>
</feature>
<dbReference type="InterPro" id="IPR031905">
    <property type="entry name" value="Flotillin_C"/>
</dbReference>
<gene>
    <name evidence="10" type="ORF">BJP36_02645</name>
</gene>
<keyword evidence="7" id="KW-1133">Transmembrane helix</keyword>
<dbReference type="InterPro" id="IPR027705">
    <property type="entry name" value="Flotillin_fam"/>
</dbReference>
<keyword evidence="4 7" id="KW-0472">Membrane</keyword>
<reference evidence="10" key="2">
    <citation type="submission" date="2022-10" db="EMBL/GenBank/DDBJ databases">
        <authorList>
            <person name="Ngo T.-E."/>
        </authorList>
    </citation>
    <scope>NUCLEOTIDE SEQUENCE</scope>
    <source>
        <strain evidence="10">JHB</strain>
    </source>
</reference>
<evidence type="ECO:0000256" key="3">
    <source>
        <dbReference type="ARBA" id="ARBA00022475"/>
    </source>
</evidence>
<dbReference type="SUPFAM" id="SSF117892">
    <property type="entry name" value="Band 7/SPFH domain"/>
    <property type="match status" value="1"/>
</dbReference>
<dbReference type="InterPro" id="IPR036013">
    <property type="entry name" value="Band_7/SPFH_dom_sf"/>
</dbReference>
<feature type="compositionally biased region" description="Low complexity" evidence="6">
    <location>
        <begin position="651"/>
        <end position="660"/>
    </location>
</feature>
<name>A0A1D9FUG7_MOOP1</name>
<evidence type="ECO:0000256" key="5">
    <source>
        <dbReference type="SAM" id="Coils"/>
    </source>
</evidence>
<evidence type="ECO:0000256" key="7">
    <source>
        <dbReference type="SAM" id="Phobius"/>
    </source>
</evidence>
<dbReference type="AlphaFoldDB" id="A0A1D9FUG7"/>
<evidence type="ECO:0000256" key="1">
    <source>
        <dbReference type="ARBA" id="ARBA00004236"/>
    </source>
</evidence>
<reference evidence="10" key="1">
    <citation type="journal article" date="2017" name="Proc. Natl. Acad. Sci. U.S.A.">
        <title>Comparative genomics uncovers the prolific and distinctive metabolic potential of the cyanobacterial genus Moorea.</title>
        <authorList>
            <person name="Leao T."/>
            <person name="Castelao G."/>
            <person name="Korobeynikov A."/>
            <person name="Monroe E.A."/>
            <person name="Podell S."/>
            <person name="Glukhov E."/>
            <person name="Allen E.E."/>
            <person name="Gerwick W.H."/>
            <person name="Gerwick L."/>
        </authorList>
    </citation>
    <scope>NUCLEOTIDE SEQUENCE</scope>
    <source>
        <strain evidence="10">JHB</strain>
    </source>
</reference>
<feature type="transmembrane region" description="Helical" evidence="7">
    <location>
        <begin position="27"/>
        <end position="48"/>
    </location>
</feature>
<evidence type="ECO:0000313" key="10">
    <source>
        <dbReference type="EMBL" id="AOY78965.2"/>
    </source>
</evidence>